<dbReference type="GO" id="GO:0004803">
    <property type="term" value="F:transposase activity"/>
    <property type="evidence" value="ECO:0007669"/>
    <property type="project" value="InterPro"/>
</dbReference>
<dbReference type="OrthoDB" id="225944at2157"/>
<feature type="region of interest" description="Disordered" evidence="1">
    <location>
        <begin position="146"/>
        <end position="165"/>
    </location>
</feature>
<dbReference type="InterPro" id="IPR012337">
    <property type="entry name" value="RNaseH-like_sf"/>
</dbReference>
<keyword evidence="4" id="KW-1185">Reference proteome</keyword>
<dbReference type="Proteomes" id="UP000011612">
    <property type="component" value="Unassembled WGS sequence"/>
</dbReference>
<dbReference type="GO" id="GO:0003677">
    <property type="term" value="F:DNA binding"/>
    <property type="evidence" value="ECO:0007669"/>
    <property type="project" value="InterPro"/>
</dbReference>
<dbReference type="EMBL" id="AOLK01000006">
    <property type="protein sequence ID" value="ELZ88514.1"/>
    <property type="molecule type" value="Genomic_DNA"/>
</dbReference>
<evidence type="ECO:0000259" key="2">
    <source>
        <dbReference type="Pfam" id="PF01609"/>
    </source>
</evidence>
<comment type="caution">
    <text evidence="3">The sequence shown here is derived from an EMBL/GenBank/DDBJ whole genome shotgun (WGS) entry which is preliminary data.</text>
</comment>
<accession>M0HZH9</accession>
<evidence type="ECO:0000256" key="1">
    <source>
        <dbReference type="SAM" id="MobiDB-lite"/>
    </source>
</evidence>
<dbReference type="PANTHER" id="PTHR33252:SF2">
    <property type="entry name" value="TRANSPOSASE IS4-LIKE DOMAIN-CONTAINING PROTEIN"/>
    <property type="match status" value="1"/>
</dbReference>
<protein>
    <recommendedName>
        <fullName evidence="2">Transposase IS4-like domain-containing protein</fullName>
    </recommendedName>
</protein>
<dbReference type="GO" id="GO:0006313">
    <property type="term" value="P:DNA transposition"/>
    <property type="evidence" value="ECO:0007669"/>
    <property type="project" value="InterPro"/>
</dbReference>
<organism evidence="3 4">
    <name type="scientific">Haloferax elongans ATCC BAA-1513</name>
    <dbReference type="NCBI Taxonomy" id="1230453"/>
    <lineage>
        <taxon>Archaea</taxon>
        <taxon>Methanobacteriati</taxon>
        <taxon>Methanobacteriota</taxon>
        <taxon>Stenosarchaea group</taxon>
        <taxon>Halobacteria</taxon>
        <taxon>Halobacteriales</taxon>
        <taxon>Haloferacaceae</taxon>
        <taxon>Haloferax</taxon>
    </lineage>
</organism>
<dbReference type="InterPro" id="IPR002559">
    <property type="entry name" value="Transposase_11"/>
</dbReference>
<feature type="compositionally biased region" description="Acidic residues" evidence="1">
    <location>
        <begin position="146"/>
        <end position="161"/>
    </location>
</feature>
<dbReference type="AlphaFoldDB" id="M0HZH9"/>
<name>M0HZH9_HALEO</name>
<dbReference type="RefSeq" id="WP_008322257.1">
    <property type="nucleotide sequence ID" value="NZ_AOLK01000006.1"/>
</dbReference>
<dbReference type="PATRIC" id="fig|1230453.4.peg.279"/>
<evidence type="ECO:0000313" key="3">
    <source>
        <dbReference type="EMBL" id="ELZ88514.1"/>
    </source>
</evidence>
<gene>
    <name evidence="3" type="ORF">C453_01580</name>
</gene>
<sequence>MESTLTPSVPDDAPALAGAIVVHAQKLCEIHDHLWRVLSELSIPTEPLTDHRQTASVDFGTESMARVYIYQTIYDLAQREVADRLKNRPSLLKGLGLDQPPSQQNISYAWKQFSHRTKTALEAAARGVASEAHDHDVISEALVPIELDEDQDDTEDDEDTDSTVSRAHVREHGTKVVELARRHGFGEFDSHRAENRVYEDEQILDLFSDACLTQGSAHSEGEAGWFLDENDVCDDSTFLRVIKQFATPPDEEVAVPIQEQQIEDIVAFTELYREELLRSFEEATENILETIRHEDPFDDRHVVAAVDFTHVPYHVWPWIDKNDQIPKAEYPPMVSGYKDDSEIKHGYTFATITIVGNEVPIILGIEPVKEHSEWEPADAPADSKDEVVDVLLETAQQYVDLDEVLLDRGFYSTGVYASIHERGLVYTTPVPKYEDDYEAIKNIQSKDGVDAAVKHEVPFAVDGERHHTAEFLYVPSTDEDADRNYAVFVTNRDHVAPEEIVHVTNSYSRRWDIENQYKSVKSFLPKTSSKDYRVRLFSFVFAALLYNLWRLTDYLVKIGTERPIRSPPVVTARTFVRAVGRSLRQGG</sequence>
<reference evidence="3 4" key="1">
    <citation type="journal article" date="2014" name="PLoS Genet.">
        <title>Phylogenetically driven sequencing of extremely halophilic archaea reveals strategies for static and dynamic osmo-response.</title>
        <authorList>
            <person name="Becker E.A."/>
            <person name="Seitzer P.M."/>
            <person name="Tritt A."/>
            <person name="Larsen D."/>
            <person name="Krusor M."/>
            <person name="Yao A.I."/>
            <person name="Wu D."/>
            <person name="Madern D."/>
            <person name="Eisen J.A."/>
            <person name="Darling A.E."/>
            <person name="Facciotti M.T."/>
        </authorList>
    </citation>
    <scope>NUCLEOTIDE SEQUENCE [LARGE SCALE GENOMIC DNA]</scope>
    <source>
        <strain evidence="3 4">ATCC BAA-1513</strain>
    </source>
</reference>
<proteinExistence type="predicted"/>
<dbReference type="SUPFAM" id="SSF53098">
    <property type="entry name" value="Ribonuclease H-like"/>
    <property type="match status" value="1"/>
</dbReference>
<dbReference type="Pfam" id="PF01609">
    <property type="entry name" value="DDE_Tnp_1"/>
    <property type="match status" value="1"/>
</dbReference>
<feature type="domain" description="Transposase IS4-like" evidence="2">
    <location>
        <begin position="388"/>
        <end position="548"/>
    </location>
</feature>
<dbReference type="PANTHER" id="PTHR33252">
    <property type="entry name" value="THIRD ORF IN TRANSPOSON ISC1160"/>
    <property type="match status" value="1"/>
</dbReference>
<evidence type="ECO:0000313" key="4">
    <source>
        <dbReference type="Proteomes" id="UP000011612"/>
    </source>
</evidence>